<sequence length="405" mass="46591">MLPAELCNLIIDHLHDSKPSLLSCSLVCRAWIPECRFHLFHNLRLCRDTAETFFQLFESPHATLASAHIRELDVAQNTVIRGGSLEGDLLEGLAFQGVLTRRPADVFEHRLSIEHIFKNVTELALWTVVFQTDEELQTLVASFPALEVLSLRAIRFRINDSEDHTYTLPVNLHTISFNDVSNPRVIRSLIPCPSLRVFKCHYVNFADFKPALAEEFGQLLSSAGERFEDFGFTIQAAACLNNGVDLDARFKLVNLARTSNLRRIQLWVEDDQYLLPFLIRLTESDFSTPTLETLDIFYLSAHSLDWEKLDDVLQHPYFHAVREIKTSVPTYFRRDDVVGQEPGWYSKPNDGSKAHIEMGTNMAKFMDKLPRCRARGILRPAEGYRFFDKSRFGSPARQRKRERDF</sequence>
<evidence type="ECO:0000313" key="2">
    <source>
        <dbReference type="Proteomes" id="UP000218334"/>
    </source>
</evidence>
<dbReference type="EMBL" id="KZ293430">
    <property type="protein sequence ID" value="PBK69032.1"/>
    <property type="molecule type" value="Genomic_DNA"/>
</dbReference>
<gene>
    <name evidence="1" type="ORF">ARMSODRAFT_1019039</name>
</gene>
<proteinExistence type="predicted"/>
<organism evidence="1 2">
    <name type="scientific">Armillaria solidipes</name>
    <dbReference type="NCBI Taxonomy" id="1076256"/>
    <lineage>
        <taxon>Eukaryota</taxon>
        <taxon>Fungi</taxon>
        <taxon>Dikarya</taxon>
        <taxon>Basidiomycota</taxon>
        <taxon>Agaricomycotina</taxon>
        <taxon>Agaricomycetes</taxon>
        <taxon>Agaricomycetidae</taxon>
        <taxon>Agaricales</taxon>
        <taxon>Marasmiineae</taxon>
        <taxon>Physalacriaceae</taxon>
        <taxon>Armillaria</taxon>
    </lineage>
</organism>
<keyword evidence="2" id="KW-1185">Reference proteome</keyword>
<evidence type="ECO:0008006" key="3">
    <source>
        <dbReference type="Google" id="ProtNLM"/>
    </source>
</evidence>
<dbReference type="Proteomes" id="UP000218334">
    <property type="component" value="Unassembled WGS sequence"/>
</dbReference>
<evidence type="ECO:0000313" key="1">
    <source>
        <dbReference type="EMBL" id="PBK69032.1"/>
    </source>
</evidence>
<name>A0A2H3BQ01_9AGAR</name>
<dbReference type="SUPFAM" id="SSF52047">
    <property type="entry name" value="RNI-like"/>
    <property type="match status" value="1"/>
</dbReference>
<protein>
    <recommendedName>
        <fullName evidence="3">F-box domain-containing protein</fullName>
    </recommendedName>
</protein>
<dbReference type="AlphaFoldDB" id="A0A2H3BQ01"/>
<accession>A0A2H3BQ01</accession>
<reference evidence="2" key="1">
    <citation type="journal article" date="2017" name="Nat. Ecol. Evol.">
        <title>Genome expansion and lineage-specific genetic innovations in the forest pathogenic fungi Armillaria.</title>
        <authorList>
            <person name="Sipos G."/>
            <person name="Prasanna A.N."/>
            <person name="Walter M.C."/>
            <person name="O'Connor E."/>
            <person name="Balint B."/>
            <person name="Krizsan K."/>
            <person name="Kiss B."/>
            <person name="Hess J."/>
            <person name="Varga T."/>
            <person name="Slot J."/>
            <person name="Riley R."/>
            <person name="Boka B."/>
            <person name="Rigling D."/>
            <person name="Barry K."/>
            <person name="Lee J."/>
            <person name="Mihaltcheva S."/>
            <person name="LaButti K."/>
            <person name="Lipzen A."/>
            <person name="Waldron R."/>
            <person name="Moloney N.M."/>
            <person name="Sperisen C."/>
            <person name="Kredics L."/>
            <person name="Vagvoelgyi C."/>
            <person name="Patrignani A."/>
            <person name="Fitzpatrick D."/>
            <person name="Nagy I."/>
            <person name="Doyle S."/>
            <person name="Anderson J.B."/>
            <person name="Grigoriev I.V."/>
            <person name="Gueldener U."/>
            <person name="Muensterkoetter M."/>
            <person name="Nagy L.G."/>
        </authorList>
    </citation>
    <scope>NUCLEOTIDE SEQUENCE [LARGE SCALE GENOMIC DNA]</scope>
    <source>
        <strain evidence="2">28-4</strain>
    </source>
</reference>